<sequence length="131" mass="14275">MDAEMLHIQPGAPEPIYRQIMDQVRRLVAGGQLSAGDELPSVREVAAAHAINPMTVSKAYSQLETEGLLVRRRGKGMAVAQQATSSGADARWELIEPSLVAVARQAGELELAAAEVLDRLRRMMELEGENR</sequence>
<dbReference type="Pfam" id="PF00392">
    <property type="entry name" value="GntR"/>
    <property type="match status" value="1"/>
</dbReference>
<dbReference type="GO" id="GO:0003677">
    <property type="term" value="F:DNA binding"/>
    <property type="evidence" value="ECO:0007669"/>
    <property type="project" value="UniProtKB-KW"/>
</dbReference>
<dbReference type="Proteomes" id="UP000030003">
    <property type="component" value="Unassembled WGS sequence"/>
</dbReference>
<keyword evidence="2" id="KW-0238">DNA-binding</keyword>
<dbReference type="PANTHER" id="PTHR38445:SF7">
    <property type="entry name" value="GNTR-FAMILY TRANSCRIPTIONAL REGULATOR"/>
    <property type="match status" value="1"/>
</dbReference>
<reference evidence="5 6" key="1">
    <citation type="submission" date="2013-08" db="EMBL/GenBank/DDBJ databases">
        <title>Genomic analysis of Lysobacter defluvii.</title>
        <authorList>
            <person name="Wang Q."/>
            <person name="Wang G."/>
        </authorList>
    </citation>
    <scope>NUCLEOTIDE SEQUENCE [LARGE SCALE GENOMIC DNA]</scope>
    <source>
        <strain evidence="5 6">IMMIB APB-9</strain>
    </source>
</reference>
<keyword evidence="1" id="KW-0805">Transcription regulation</keyword>
<keyword evidence="3" id="KW-0804">Transcription</keyword>
<dbReference type="SUPFAM" id="SSF46785">
    <property type="entry name" value="Winged helix' DNA-binding domain"/>
    <property type="match status" value="1"/>
</dbReference>
<evidence type="ECO:0000259" key="4">
    <source>
        <dbReference type="PROSITE" id="PS50949"/>
    </source>
</evidence>
<feature type="domain" description="HTH gntR-type" evidence="4">
    <location>
        <begin position="14"/>
        <end position="82"/>
    </location>
</feature>
<evidence type="ECO:0000256" key="2">
    <source>
        <dbReference type="ARBA" id="ARBA00023125"/>
    </source>
</evidence>
<evidence type="ECO:0000256" key="1">
    <source>
        <dbReference type="ARBA" id="ARBA00023015"/>
    </source>
</evidence>
<name>A0A0A0MBR2_9GAMM</name>
<dbReference type="CDD" id="cd07377">
    <property type="entry name" value="WHTH_GntR"/>
    <property type="match status" value="1"/>
</dbReference>
<evidence type="ECO:0000313" key="6">
    <source>
        <dbReference type="Proteomes" id="UP000030003"/>
    </source>
</evidence>
<organism evidence="5 6">
    <name type="scientific">Lysobacter defluvii IMMIB APB-9 = DSM 18482</name>
    <dbReference type="NCBI Taxonomy" id="1385515"/>
    <lineage>
        <taxon>Bacteria</taxon>
        <taxon>Pseudomonadati</taxon>
        <taxon>Pseudomonadota</taxon>
        <taxon>Gammaproteobacteria</taxon>
        <taxon>Lysobacterales</taxon>
        <taxon>Lysobacteraceae</taxon>
        <taxon>Novilysobacter</taxon>
    </lineage>
</organism>
<dbReference type="RefSeq" id="WP_027070400.1">
    <property type="nucleotide sequence ID" value="NZ_AUHT01000012.1"/>
</dbReference>
<dbReference type="PROSITE" id="PS50949">
    <property type="entry name" value="HTH_GNTR"/>
    <property type="match status" value="1"/>
</dbReference>
<dbReference type="PANTHER" id="PTHR38445">
    <property type="entry name" value="HTH-TYPE TRANSCRIPTIONAL REPRESSOR YTRA"/>
    <property type="match status" value="1"/>
</dbReference>
<protein>
    <submittedName>
        <fullName evidence="5">GntR family transcriptional regulator</fullName>
    </submittedName>
</protein>
<dbReference type="STRING" id="1385515.GCA_000423325_02399"/>
<evidence type="ECO:0000313" key="5">
    <source>
        <dbReference type="EMBL" id="KGO99016.1"/>
    </source>
</evidence>
<comment type="caution">
    <text evidence="5">The sequence shown here is derived from an EMBL/GenBank/DDBJ whole genome shotgun (WGS) entry which is preliminary data.</text>
</comment>
<keyword evidence="6" id="KW-1185">Reference proteome</keyword>
<dbReference type="SMART" id="SM00345">
    <property type="entry name" value="HTH_GNTR"/>
    <property type="match status" value="1"/>
</dbReference>
<dbReference type="InterPro" id="IPR000524">
    <property type="entry name" value="Tscrpt_reg_HTH_GntR"/>
</dbReference>
<dbReference type="AlphaFoldDB" id="A0A0A0MBR2"/>
<dbReference type="eggNOG" id="COG1725">
    <property type="taxonomic scope" value="Bacteria"/>
</dbReference>
<dbReference type="OrthoDB" id="9804020at2"/>
<dbReference type="InterPro" id="IPR036388">
    <property type="entry name" value="WH-like_DNA-bd_sf"/>
</dbReference>
<gene>
    <name evidence="5" type="ORF">N791_07055</name>
</gene>
<accession>A0A0A0MBR2</accession>
<dbReference type="Gene3D" id="1.10.10.10">
    <property type="entry name" value="Winged helix-like DNA-binding domain superfamily/Winged helix DNA-binding domain"/>
    <property type="match status" value="1"/>
</dbReference>
<dbReference type="GO" id="GO:0003700">
    <property type="term" value="F:DNA-binding transcription factor activity"/>
    <property type="evidence" value="ECO:0007669"/>
    <property type="project" value="InterPro"/>
</dbReference>
<proteinExistence type="predicted"/>
<dbReference type="EMBL" id="AVBH01000035">
    <property type="protein sequence ID" value="KGO99016.1"/>
    <property type="molecule type" value="Genomic_DNA"/>
</dbReference>
<evidence type="ECO:0000256" key="3">
    <source>
        <dbReference type="ARBA" id="ARBA00023163"/>
    </source>
</evidence>
<dbReference type="InterPro" id="IPR036390">
    <property type="entry name" value="WH_DNA-bd_sf"/>
</dbReference>